<reference evidence="1 2" key="1">
    <citation type="submission" date="2023-01" db="EMBL/GenBank/DDBJ databases">
        <authorList>
            <person name="Whitehead M."/>
        </authorList>
    </citation>
    <scope>NUCLEOTIDE SEQUENCE [LARGE SCALE GENOMIC DNA]</scope>
</reference>
<protein>
    <submittedName>
        <fullName evidence="1">Uncharacterized protein</fullName>
    </submittedName>
</protein>
<accession>A0AAV0XPE6</accession>
<organism evidence="1 2">
    <name type="scientific">Macrosiphum euphorbiae</name>
    <name type="common">potato aphid</name>
    <dbReference type="NCBI Taxonomy" id="13131"/>
    <lineage>
        <taxon>Eukaryota</taxon>
        <taxon>Metazoa</taxon>
        <taxon>Ecdysozoa</taxon>
        <taxon>Arthropoda</taxon>
        <taxon>Hexapoda</taxon>
        <taxon>Insecta</taxon>
        <taxon>Pterygota</taxon>
        <taxon>Neoptera</taxon>
        <taxon>Paraneoptera</taxon>
        <taxon>Hemiptera</taxon>
        <taxon>Sternorrhyncha</taxon>
        <taxon>Aphidomorpha</taxon>
        <taxon>Aphidoidea</taxon>
        <taxon>Aphididae</taxon>
        <taxon>Macrosiphini</taxon>
        <taxon>Macrosiphum</taxon>
    </lineage>
</organism>
<name>A0AAV0XPE6_9HEMI</name>
<evidence type="ECO:0000313" key="1">
    <source>
        <dbReference type="EMBL" id="CAI6369802.1"/>
    </source>
</evidence>
<sequence length="76" mass="8818">MGKTKNKLNSGSQNRKIKEQKLLKLVANDKNQKKLCFDSPVPSVSIAFCNTDQCSPNYKNIDHQEFLNYENKREEK</sequence>
<keyword evidence="2" id="KW-1185">Reference proteome</keyword>
<dbReference type="EMBL" id="CARXXK010000062">
    <property type="protein sequence ID" value="CAI6369802.1"/>
    <property type="molecule type" value="Genomic_DNA"/>
</dbReference>
<dbReference type="Proteomes" id="UP001160148">
    <property type="component" value="Unassembled WGS sequence"/>
</dbReference>
<proteinExistence type="predicted"/>
<dbReference type="AlphaFoldDB" id="A0AAV0XPE6"/>
<evidence type="ECO:0000313" key="2">
    <source>
        <dbReference type="Proteomes" id="UP001160148"/>
    </source>
</evidence>
<gene>
    <name evidence="1" type="ORF">MEUPH1_LOCUS23996</name>
</gene>
<comment type="caution">
    <text evidence="1">The sequence shown here is derived from an EMBL/GenBank/DDBJ whole genome shotgun (WGS) entry which is preliminary data.</text>
</comment>